<accession>A0AAV7W7P0</accession>
<dbReference type="EMBL" id="JANPWB010000002">
    <property type="protein sequence ID" value="KAJ1210019.1"/>
    <property type="molecule type" value="Genomic_DNA"/>
</dbReference>
<sequence>MPLGRRRAREARPGRRTRWRHPNEVRGEPRARTEEPGTARCRAAEICRWCGRPRVSLHRTCCGLAADCGQVSERIPRERGTLPLQREHGPRWDWRILGHLSPSPGTPRADRTGAAGPAVDSALWTHASVSGKKENSGLTWVLERGAPPAR</sequence>
<organism evidence="2 3">
    <name type="scientific">Pleurodeles waltl</name>
    <name type="common">Iberian ribbed newt</name>
    <dbReference type="NCBI Taxonomy" id="8319"/>
    <lineage>
        <taxon>Eukaryota</taxon>
        <taxon>Metazoa</taxon>
        <taxon>Chordata</taxon>
        <taxon>Craniata</taxon>
        <taxon>Vertebrata</taxon>
        <taxon>Euteleostomi</taxon>
        <taxon>Amphibia</taxon>
        <taxon>Batrachia</taxon>
        <taxon>Caudata</taxon>
        <taxon>Salamandroidea</taxon>
        <taxon>Salamandridae</taxon>
        <taxon>Pleurodelinae</taxon>
        <taxon>Pleurodeles</taxon>
    </lineage>
</organism>
<comment type="caution">
    <text evidence="2">The sequence shown here is derived from an EMBL/GenBank/DDBJ whole genome shotgun (WGS) entry which is preliminary data.</text>
</comment>
<protein>
    <submittedName>
        <fullName evidence="2">Uncharacterized protein</fullName>
    </submittedName>
</protein>
<feature type="compositionally biased region" description="Basic residues" evidence="1">
    <location>
        <begin position="1"/>
        <end position="20"/>
    </location>
</feature>
<feature type="region of interest" description="Disordered" evidence="1">
    <location>
        <begin position="95"/>
        <end position="116"/>
    </location>
</feature>
<reference evidence="2" key="1">
    <citation type="journal article" date="2022" name="bioRxiv">
        <title>Sequencing and chromosome-scale assembly of the giantPleurodeles waltlgenome.</title>
        <authorList>
            <person name="Brown T."/>
            <person name="Elewa A."/>
            <person name="Iarovenko S."/>
            <person name="Subramanian E."/>
            <person name="Araus A.J."/>
            <person name="Petzold A."/>
            <person name="Susuki M."/>
            <person name="Suzuki K.-i.T."/>
            <person name="Hayashi T."/>
            <person name="Toyoda A."/>
            <person name="Oliveira C."/>
            <person name="Osipova E."/>
            <person name="Leigh N.D."/>
            <person name="Simon A."/>
            <person name="Yun M.H."/>
        </authorList>
    </citation>
    <scope>NUCLEOTIDE SEQUENCE</scope>
    <source>
        <strain evidence="2">20211129_DDA</strain>
        <tissue evidence="2">Liver</tissue>
    </source>
</reference>
<evidence type="ECO:0000313" key="2">
    <source>
        <dbReference type="EMBL" id="KAJ1210019.1"/>
    </source>
</evidence>
<gene>
    <name evidence="2" type="ORF">NDU88_005387</name>
</gene>
<dbReference type="AlphaFoldDB" id="A0AAV7W7P0"/>
<feature type="compositionally biased region" description="Basic and acidic residues" evidence="1">
    <location>
        <begin position="21"/>
        <end position="35"/>
    </location>
</feature>
<name>A0AAV7W7P0_PLEWA</name>
<dbReference type="Proteomes" id="UP001066276">
    <property type="component" value="Chromosome 1_2"/>
</dbReference>
<proteinExistence type="predicted"/>
<evidence type="ECO:0000313" key="3">
    <source>
        <dbReference type="Proteomes" id="UP001066276"/>
    </source>
</evidence>
<keyword evidence="3" id="KW-1185">Reference proteome</keyword>
<feature type="region of interest" description="Disordered" evidence="1">
    <location>
        <begin position="1"/>
        <end position="35"/>
    </location>
</feature>
<evidence type="ECO:0000256" key="1">
    <source>
        <dbReference type="SAM" id="MobiDB-lite"/>
    </source>
</evidence>